<dbReference type="OrthoDB" id="9815286at2"/>
<accession>A0A198A8I9</accession>
<sequence length="164" mass="18745">MNKLYRSRRDKKLTGLCGGLAEAMNVDVTLLRLLVVITTFFTGGTVIFVYFVAAIVIPKEPGFDQPPFDPYASSYDRHNYTGGAWNHKSHSHHNHNNHHNHHNHRQAPQPTSKYASYEASQPTNNIDEMMKDIEKKALQREVDELRAKVARFEKQTLDSKKGDV</sequence>
<evidence type="ECO:0000256" key="5">
    <source>
        <dbReference type="ARBA" id="ARBA00023136"/>
    </source>
</evidence>
<evidence type="ECO:0000256" key="7">
    <source>
        <dbReference type="SAM" id="Phobius"/>
    </source>
</evidence>
<dbReference type="STRING" id="1850517.A8708_21870"/>
<protein>
    <recommendedName>
        <fullName evidence="8">Phage shock protein PspC N-terminal domain-containing protein</fullName>
    </recommendedName>
</protein>
<name>A0A198A8I9_9BACL</name>
<feature type="compositionally biased region" description="Polar residues" evidence="6">
    <location>
        <begin position="106"/>
        <end position="118"/>
    </location>
</feature>
<feature type="compositionally biased region" description="Basic residues" evidence="6">
    <location>
        <begin position="87"/>
        <end position="105"/>
    </location>
</feature>
<proteinExistence type="predicted"/>
<dbReference type="PANTHER" id="PTHR33885">
    <property type="entry name" value="PHAGE SHOCK PROTEIN C"/>
    <property type="match status" value="1"/>
</dbReference>
<feature type="domain" description="Phage shock protein PspC N-terminal" evidence="8">
    <location>
        <begin position="3"/>
        <end position="60"/>
    </location>
</feature>
<evidence type="ECO:0000256" key="2">
    <source>
        <dbReference type="ARBA" id="ARBA00022475"/>
    </source>
</evidence>
<dbReference type="RefSeq" id="WP_068665892.1">
    <property type="nucleotide sequence ID" value="NZ_LYPB01000072.1"/>
</dbReference>
<dbReference type="GO" id="GO:0005886">
    <property type="term" value="C:plasma membrane"/>
    <property type="evidence" value="ECO:0007669"/>
    <property type="project" value="UniProtKB-SubCell"/>
</dbReference>
<dbReference type="PANTHER" id="PTHR33885:SF3">
    <property type="entry name" value="PHAGE SHOCK PROTEIN C"/>
    <property type="match status" value="1"/>
</dbReference>
<feature type="region of interest" description="Disordered" evidence="6">
    <location>
        <begin position="82"/>
        <end position="118"/>
    </location>
</feature>
<organism evidence="9 10">
    <name type="scientific">Paenibacillus oryzisoli</name>
    <dbReference type="NCBI Taxonomy" id="1850517"/>
    <lineage>
        <taxon>Bacteria</taxon>
        <taxon>Bacillati</taxon>
        <taxon>Bacillota</taxon>
        <taxon>Bacilli</taxon>
        <taxon>Bacillales</taxon>
        <taxon>Paenibacillaceae</taxon>
        <taxon>Paenibacillus</taxon>
    </lineage>
</organism>
<keyword evidence="10" id="KW-1185">Reference proteome</keyword>
<comment type="caution">
    <text evidence="9">The sequence shown here is derived from an EMBL/GenBank/DDBJ whole genome shotgun (WGS) entry which is preliminary data.</text>
</comment>
<evidence type="ECO:0000259" key="8">
    <source>
        <dbReference type="Pfam" id="PF04024"/>
    </source>
</evidence>
<keyword evidence="2" id="KW-1003">Cell membrane</keyword>
<evidence type="ECO:0000256" key="4">
    <source>
        <dbReference type="ARBA" id="ARBA00022989"/>
    </source>
</evidence>
<keyword evidence="4 7" id="KW-1133">Transmembrane helix</keyword>
<evidence type="ECO:0000256" key="3">
    <source>
        <dbReference type="ARBA" id="ARBA00022692"/>
    </source>
</evidence>
<dbReference type="InterPro" id="IPR052027">
    <property type="entry name" value="PspC"/>
</dbReference>
<dbReference type="Pfam" id="PF04024">
    <property type="entry name" value="PspC"/>
    <property type="match status" value="1"/>
</dbReference>
<reference evidence="9 10" key="1">
    <citation type="submission" date="2016-05" db="EMBL/GenBank/DDBJ databases">
        <title>Paenibacillus sp. 1ZS3-15 nov., isolated from the rhizosphere soil.</title>
        <authorList>
            <person name="Zhang X.X."/>
            <person name="Zhang J."/>
        </authorList>
    </citation>
    <scope>NUCLEOTIDE SEQUENCE [LARGE SCALE GENOMIC DNA]</scope>
    <source>
        <strain evidence="9 10">1ZS3-15</strain>
    </source>
</reference>
<dbReference type="EMBL" id="LYPB01000072">
    <property type="protein sequence ID" value="OAS17420.1"/>
    <property type="molecule type" value="Genomic_DNA"/>
</dbReference>
<keyword evidence="3 7" id="KW-0812">Transmembrane</keyword>
<dbReference type="Proteomes" id="UP000078454">
    <property type="component" value="Unassembled WGS sequence"/>
</dbReference>
<feature type="transmembrane region" description="Helical" evidence="7">
    <location>
        <begin position="33"/>
        <end position="57"/>
    </location>
</feature>
<keyword evidence="5 7" id="KW-0472">Membrane</keyword>
<evidence type="ECO:0000256" key="6">
    <source>
        <dbReference type="SAM" id="MobiDB-lite"/>
    </source>
</evidence>
<dbReference type="AlphaFoldDB" id="A0A198A8I9"/>
<gene>
    <name evidence="9" type="ORF">A8708_21870</name>
</gene>
<evidence type="ECO:0000256" key="1">
    <source>
        <dbReference type="ARBA" id="ARBA00004162"/>
    </source>
</evidence>
<evidence type="ECO:0000313" key="9">
    <source>
        <dbReference type="EMBL" id="OAS17420.1"/>
    </source>
</evidence>
<dbReference type="InterPro" id="IPR007168">
    <property type="entry name" value="Phageshock_PspC_N"/>
</dbReference>
<evidence type="ECO:0000313" key="10">
    <source>
        <dbReference type="Proteomes" id="UP000078454"/>
    </source>
</evidence>
<comment type="subcellular location">
    <subcellularLocation>
        <location evidence="1">Cell membrane</location>
        <topology evidence="1">Single-pass membrane protein</topology>
    </subcellularLocation>
</comment>